<dbReference type="KEGG" id="hyg:AUC43_09795"/>
<dbReference type="Proteomes" id="UP000059542">
    <property type="component" value="Chromosome"/>
</dbReference>
<proteinExistence type="predicted"/>
<dbReference type="Pfam" id="PF10905">
    <property type="entry name" value="DUF2695"/>
    <property type="match status" value="1"/>
</dbReference>
<evidence type="ECO:0000313" key="2">
    <source>
        <dbReference type="Proteomes" id="UP000059542"/>
    </source>
</evidence>
<protein>
    <recommendedName>
        <fullName evidence="3">DUF2695 domain-containing protein</fullName>
    </recommendedName>
</protein>
<name>A0A0U4AP79_9BACT</name>
<accession>A0A0U4AP79</accession>
<evidence type="ECO:0008006" key="3">
    <source>
        <dbReference type="Google" id="ProtNLM"/>
    </source>
</evidence>
<sequence>MPSQEDKQRRKALQNQLNEEAKASKLASLPMPKEKLAVYFDYLDQELTEHGCDDTLHLTKQFAEAEGLAFEPIKLWLSDYGGYCDCEALANVEEQFEHL</sequence>
<keyword evidence="2" id="KW-1185">Reference proteome</keyword>
<organism evidence="1 2">
    <name type="scientific">Hymenobacter sedentarius</name>
    <dbReference type="NCBI Taxonomy" id="1411621"/>
    <lineage>
        <taxon>Bacteria</taxon>
        <taxon>Pseudomonadati</taxon>
        <taxon>Bacteroidota</taxon>
        <taxon>Cytophagia</taxon>
        <taxon>Cytophagales</taxon>
        <taxon>Hymenobacteraceae</taxon>
        <taxon>Hymenobacter</taxon>
    </lineage>
</organism>
<dbReference type="EMBL" id="CP013909">
    <property type="protein sequence ID" value="ALW85360.1"/>
    <property type="molecule type" value="Genomic_DNA"/>
</dbReference>
<evidence type="ECO:0000313" key="1">
    <source>
        <dbReference type="EMBL" id="ALW85360.1"/>
    </source>
</evidence>
<reference evidence="1 2" key="1">
    <citation type="submission" date="2015-12" db="EMBL/GenBank/DDBJ databases">
        <authorList>
            <person name="Shamseldin A."/>
            <person name="Moawad H."/>
            <person name="Abd El-Rahim W.M."/>
            <person name="Sadowsky M.J."/>
        </authorList>
    </citation>
    <scope>NUCLEOTIDE SEQUENCE [LARGE SCALE GENOMIC DNA]</scope>
    <source>
        <strain evidence="1 2">DG5B</strain>
    </source>
</reference>
<dbReference type="InterPro" id="IPR024248">
    <property type="entry name" value="DUF2695"/>
</dbReference>
<gene>
    <name evidence="1" type="ORF">AUC43_09795</name>
</gene>
<dbReference type="AlphaFoldDB" id="A0A0U4AP79"/>